<feature type="region of interest" description="Disordered" evidence="1">
    <location>
        <begin position="240"/>
        <end position="284"/>
    </location>
</feature>
<evidence type="ECO:0000313" key="4">
    <source>
        <dbReference type="Proteomes" id="UP001166286"/>
    </source>
</evidence>
<dbReference type="PANTHER" id="PTHR13136:SF11">
    <property type="entry name" value="TESTIS-EXPRESSED PROTEIN 30"/>
    <property type="match status" value="1"/>
</dbReference>
<dbReference type="SUPFAM" id="SSF53474">
    <property type="entry name" value="alpha/beta-Hydrolases"/>
    <property type="match status" value="1"/>
</dbReference>
<dbReference type="EMBL" id="JAFEKC020000015">
    <property type="protein sequence ID" value="KAK0510527.1"/>
    <property type="molecule type" value="Genomic_DNA"/>
</dbReference>
<dbReference type="InterPro" id="IPR046879">
    <property type="entry name" value="KANL3/Tex30_Abhydrolase"/>
</dbReference>
<dbReference type="Pfam" id="PF20408">
    <property type="entry name" value="Abhydrolase_11"/>
    <property type="match status" value="1"/>
</dbReference>
<name>A0AA39QWH0_9LECA</name>
<dbReference type="InterPro" id="IPR029058">
    <property type="entry name" value="AB_hydrolase_fold"/>
</dbReference>
<dbReference type="Proteomes" id="UP001166286">
    <property type="component" value="Unassembled WGS sequence"/>
</dbReference>
<dbReference type="PANTHER" id="PTHR13136">
    <property type="entry name" value="TESTIS DEVELOPMENT PROTEIN PRTD"/>
    <property type="match status" value="1"/>
</dbReference>
<organism evidence="3 4">
    <name type="scientific">Cladonia borealis</name>
    <dbReference type="NCBI Taxonomy" id="184061"/>
    <lineage>
        <taxon>Eukaryota</taxon>
        <taxon>Fungi</taxon>
        <taxon>Dikarya</taxon>
        <taxon>Ascomycota</taxon>
        <taxon>Pezizomycotina</taxon>
        <taxon>Lecanoromycetes</taxon>
        <taxon>OSLEUM clade</taxon>
        <taxon>Lecanoromycetidae</taxon>
        <taxon>Lecanorales</taxon>
        <taxon>Lecanorineae</taxon>
        <taxon>Cladoniaceae</taxon>
        <taxon>Cladonia</taxon>
    </lineage>
</organism>
<evidence type="ECO:0000313" key="3">
    <source>
        <dbReference type="EMBL" id="KAK0510527.1"/>
    </source>
</evidence>
<dbReference type="AlphaFoldDB" id="A0AA39QWH0"/>
<dbReference type="InterPro" id="IPR026555">
    <property type="entry name" value="NSL3/Tex30"/>
</dbReference>
<dbReference type="Gene3D" id="3.40.50.1820">
    <property type="entry name" value="alpha/beta hydrolase"/>
    <property type="match status" value="1"/>
</dbReference>
<keyword evidence="4" id="KW-1185">Reference proteome</keyword>
<proteinExistence type="predicted"/>
<feature type="domain" description="KANL3/Tex30 alpha/beta hydrolase-like" evidence="2">
    <location>
        <begin position="87"/>
        <end position="195"/>
    </location>
</feature>
<gene>
    <name evidence="3" type="ORF">JMJ35_006959</name>
</gene>
<evidence type="ECO:0000259" key="2">
    <source>
        <dbReference type="Pfam" id="PF20408"/>
    </source>
</evidence>
<sequence length="284" mass="31716">MTDNLRTDRSFEVPFPPKPAIQCVYGSQYSEEHEPIMPNLIFTHGAGGTLKADAVVNFSNGFASISKAGIVCFQGNMNLKSRVKMFNALMNHLASSKCLGGRSMGARAAVMAATDETTHLVLISYPLHTDKELRDQILLELPPSVKVIFISGTKDTMCDLDRLENVRSRMKCKTWRVVVQEADHGMNLRPKSGTKDVGRKTGEVVAHWLGNADEGKRESRIGWDHDAAIAQWSGWLSETSNTKSKDDDVADSNHVQTSNHQSKRKVEKTHDELKPSKKRKRRTR</sequence>
<protein>
    <recommendedName>
        <fullName evidence="2">KANL3/Tex30 alpha/beta hydrolase-like domain-containing protein</fullName>
    </recommendedName>
</protein>
<accession>A0AA39QWH0</accession>
<reference evidence="3" key="1">
    <citation type="submission" date="2023-03" db="EMBL/GenBank/DDBJ databases">
        <title>Complete genome of Cladonia borealis.</title>
        <authorList>
            <person name="Park H."/>
        </authorList>
    </citation>
    <scope>NUCLEOTIDE SEQUENCE</scope>
    <source>
        <strain evidence="3">ANT050790</strain>
    </source>
</reference>
<comment type="caution">
    <text evidence="3">The sequence shown here is derived from an EMBL/GenBank/DDBJ whole genome shotgun (WGS) entry which is preliminary data.</text>
</comment>
<evidence type="ECO:0000256" key="1">
    <source>
        <dbReference type="SAM" id="MobiDB-lite"/>
    </source>
</evidence>